<comment type="cofactor">
    <cofactor evidence="2">
        <name>[2Fe-2S] cluster</name>
        <dbReference type="ChEBI" id="CHEBI:190135"/>
    </cofactor>
</comment>
<protein>
    <recommendedName>
        <fullName evidence="3">HTH-type transcriptional regulator NsrR</fullName>
    </recommendedName>
</protein>
<dbReference type="PANTHER" id="PTHR33221">
    <property type="entry name" value="WINGED HELIX-TURN-HELIX TRANSCRIPTIONAL REGULATOR, RRF2 FAMILY"/>
    <property type="match status" value="1"/>
</dbReference>
<dbReference type="PROSITE" id="PS01332">
    <property type="entry name" value="HTH_RRF2_1"/>
    <property type="match status" value="1"/>
</dbReference>
<dbReference type="NCBIfam" id="TIGR00738">
    <property type="entry name" value="rrf2_super"/>
    <property type="match status" value="1"/>
</dbReference>
<accession>A0ABV9NT12</accession>
<keyword evidence="5" id="KW-1185">Reference proteome</keyword>
<comment type="caution">
    <text evidence="4">The sequence shown here is derived from an EMBL/GenBank/DDBJ whole genome shotgun (WGS) entry which is preliminary data.</text>
</comment>
<reference evidence="5" key="1">
    <citation type="journal article" date="2019" name="Int. J. Syst. Evol. Microbiol.">
        <title>The Global Catalogue of Microorganisms (GCM) 10K type strain sequencing project: providing services to taxonomists for standard genome sequencing and annotation.</title>
        <authorList>
            <consortium name="The Broad Institute Genomics Platform"/>
            <consortium name="The Broad Institute Genome Sequencing Center for Infectious Disease"/>
            <person name="Wu L."/>
            <person name="Ma J."/>
        </authorList>
    </citation>
    <scope>NUCLEOTIDE SEQUENCE [LARGE SCALE GENOMIC DNA]</scope>
    <source>
        <strain evidence="5">JCM 12165</strain>
    </source>
</reference>
<dbReference type="EMBL" id="JBHSGK010000001">
    <property type="protein sequence ID" value="MFC4735094.1"/>
    <property type="molecule type" value="Genomic_DNA"/>
</dbReference>
<dbReference type="InterPro" id="IPR000944">
    <property type="entry name" value="Tscrpt_reg_Rrf2"/>
</dbReference>
<keyword evidence="1" id="KW-0238">DNA-binding</keyword>
<proteinExistence type="predicted"/>
<dbReference type="Gene3D" id="1.10.10.10">
    <property type="entry name" value="Winged helix-like DNA-binding domain superfamily/Winged helix DNA-binding domain"/>
    <property type="match status" value="1"/>
</dbReference>
<dbReference type="InterPro" id="IPR036388">
    <property type="entry name" value="WH-like_DNA-bd_sf"/>
</dbReference>
<dbReference type="SUPFAM" id="SSF46785">
    <property type="entry name" value="Winged helix' DNA-binding domain"/>
    <property type="match status" value="1"/>
</dbReference>
<organism evidence="4 5">
    <name type="scientific">Bacillus daqingensis</name>
    <dbReference type="NCBI Taxonomy" id="872396"/>
    <lineage>
        <taxon>Bacteria</taxon>
        <taxon>Bacillati</taxon>
        <taxon>Bacillota</taxon>
        <taxon>Bacilli</taxon>
        <taxon>Bacillales</taxon>
        <taxon>Bacillaceae</taxon>
        <taxon>Bacillus</taxon>
    </lineage>
</organism>
<dbReference type="PANTHER" id="PTHR33221:SF4">
    <property type="entry name" value="HTH-TYPE TRANSCRIPTIONAL REPRESSOR NSRR"/>
    <property type="match status" value="1"/>
</dbReference>
<evidence type="ECO:0000256" key="3">
    <source>
        <dbReference type="ARBA" id="ARBA00040173"/>
    </source>
</evidence>
<name>A0ABV9NT12_9BACI</name>
<evidence type="ECO:0000313" key="4">
    <source>
        <dbReference type="EMBL" id="MFC4735094.1"/>
    </source>
</evidence>
<evidence type="ECO:0000256" key="1">
    <source>
        <dbReference type="ARBA" id="ARBA00023125"/>
    </source>
</evidence>
<dbReference type="InterPro" id="IPR030489">
    <property type="entry name" value="TR_Rrf2-type_CS"/>
</dbReference>
<dbReference type="PROSITE" id="PS51197">
    <property type="entry name" value="HTH_RRF2_2"/>
    <property type="match status" value="1"/>
</dbReference>
<dbReference type="InterPro" id="IPR036390">
    <property type="entry name" value="WH_DNA-bd_sf"/>
</dbReference>
<dbReference type="RefSeq" id="WP_377907717.1">
    <property type="nucleotide sequence ID" value="NZ_JBHSGK010000001.1"/>
</dbReference>
<gene>
    <name evidence="4" type="ORF">ACFO4L_00730</name>
</gene>
<evidence type="ECO:0000313" key="5">
    <source>
        <dbReference type="Proteomes" id="UP001595896"/>
    </source>
</evidence>
<sequence length="146" mass="16527">MHLTQYTDFSLRVLMYTAVQPSGKLSQIKDISEAYGISKNHLMKVVYRLGKLGYIETIRGRNGGIRLAREPQNINIGEVVRHTEDNFHLVECFNSETNTCPITPACKLQFALSDALTAYLHVLDQYTLEDITDNRDALAVLLKQPD</sequence>
<evidence type="ECO:0000256" key="2">
    <source>
        <dbReference type="ARBA" id="ARBA00034078"/>
    </source>
</evidence>
<dbReference type="Pfam" id="PF02082">
    <property type="entry name" value="Rrf2"/>
    <property type="match status" value="1"/>
</dbReference>
<dbReference type="Proteomes" id="UP001595896">
    <property type="component" value="Unassembled WGS sequence"/>
</dbReference>